<reference evidence="1" key="1">
    <citation type="submission" date="2022-08" db="EMBL/GenBank/DDBJ databases">
        <title>Genome Sequence of Lecanicillium fungicola.</title>
        <authorList>
            <person name="Buettner E."/>
        </authorList>
    </citation>
    <scope>NUCLEOTIDE SEQUENCE</scope>
    <source>
        <strain evidence="1">Babe33</strain>
    </source>
</reference>
<dbReference type="Proteomes" id="UP001143910">
    <property type="component" value="Unassembled WGS sequence"/>
</dbReference>
<evidence type="ECO:0000313" key="2">
    <source>
        <dbReference type="Proteomes" id="UP001143910"/>
    </source>
</evidence>
<protein>
    <submittedName>
        <fullName evidence="1">Uncharacterized protein</fullName>
    </submittedName>
</protein>
<proteinExistence type="predicted"/>
<keyword evidence="2" id="KW-1185">Reference proteome</keyword>
<dbReference type="EMBL" id="JANJQO010001057">
    <property type="protein sequence ID" value="KAJ2972939.1"/>
    <property type="molecule type" value="Genomic_DNA"/>
</dbReference>
<accession>A0ACC1N3D0</accession>
<name>A0ACC1N3D0_9HYPO</name>
<sequence length="205" mass="21982">MSEPAQSPLKDVEQAAQSPDGEGQMDDSQDMHAGGYEFDGVKEQDRWLPIANVARIMKNALPDNAKIAKEAKECMQECVSEFISFITSEASEKCQQEKRKTVNGEDILFAMTSLGFENYAEALKVYLSKYREQQNATNRERAAENIPWGGSSDRPEGTAPAAASSAGEFAEGASSTEASGDPNYMYSSGTAHNGSAPAAGSGEGY</sequence>
<gene>
    <name evidence="1" type="ORF">NQ176_g6874</name>
</gene>
<comment type="caution">
    <text evidence="1">The sequence shown here is derived from an EMBL/GenBank/DDBJ whole genome shotgun (WGS) entry which is preliminary data.</text>
</comment>
<evidence type="ECO:0000313" key="1">
    <source>
        <dbReference type="EMBL" id="KAJ2972939.1"/>
    </source>
</evidence>
<organism evidence="1 2">
    <name type="scientific">Zarea fungicola</name>
    <dbReference type="NCBI Taxonomy" id="93591"/>
    <lineage>
        <taxon>Eukaryota</taxon>
        <taxon>Fungi</taxon>
        <taxon>Dikarya</taxon>
        <taxon>Ascomycota</taxon>
        <taxon>Pezizomycotina</taxon>
        <taxon>Sordariomycetes</taxon>
        <taxon>Hypocreomycetidae</taxon>
        <taxon>Hypocreales</taxon>
        <taxon>Cordycipitaceae</taxon>
        <taxon>Zarea</taxon>
    </lineage>
</organism>